<dbReference type="GeneID" id="26628047"/>
<dbReference type="InterPro" id="IPR039440">
    <property type="entry name" value="DUF3850"/>
</dbReference>
<evidence type="ECO:0000313" key="3">
    <source>
        <dbReference type="Proteomes" id="UP000203130"/>
    </source>
</evidence>
<dbReference type="RefSeq" id="YP_009200878.1">
    <property type="nucleotide sequence ID" value="NC_028826.1"/>
</dbReference>
<name>A0A0M4R4M1_9CAUD</name>
<keyword evidence="3" id="KW-1185">Reference proteome</keyword>
<evidence type="ECO:0000259" key="1">
    <source>
        <dbReference type="Pfam" id="PF12961"/>
    </source>
</evidence>
<dbReference type="Gene3D" id="2.30.130.30">
    <property type="entry name" value="Hypothetical protein"/>
    <property type="match status" value="1"/>
</dbReference>
<accession>A0A0M4R4M1</accession>
<gene>
    <name evidence="2" type="ORF">EFm5_08</name>
</gene>
<protein>
    <recommendedName>
        <fullName evidence="1">DUF3850 domain-containing protein</fullName>
    </recommendedName>
</protein>
<sequence>MLTLNIKEKYLLPILDGDKTFEIREKRDRNFHVGQYICLKHTASEVVNHKNVIINTMLIIKIKYITNYAQKPDYVVFSFDKVGDVMTELEEIKHD</sequence>
<dbReference type="InterPro" id="IPR015947">
    <property type="entry name" value="PUA-like_sf"/>
</dbReference>
<proteinExistence type="predicted"/>
<feature type="domain" description="DUF3850" evidence="1">
    <location>
        <begin position="4"/>
        <end position="79"/>
    </location>
</feature>
<dbReference type="Pfam" id="PF12961">
    <property type="entry name" value="DUF3850"/>
    <property type="match status" value="1"/>
</dbReference>
<evidence type="ECO:0000313" key="2">
    <source>
        <dbReference type="EMBL" id="ALF01977.1"/>
    </source>
</evidence>
<dbReference type="Proteomes" id="UP000203130">
    <property type="component" value="Segment"/>
</dbReference>
<reference evidence="2 3" key="1">
    <citation type="submission" date="2015-08" db="EMBL/GenBank/DDBJ databases">
        <title>Complete genome sequence analysis of novel bacteriophage IME-EFm5.</title>
        <authorList>
            <person name="Gong P."/>
            <person name="Han W."/>
            <person name="Gu J."/>
        </authorList>
    </citation>
    <scope>NUCLEOTIDE SEQUENCE [LARGE SCALE GENOMIC DNA]</scope>
</reference>
<organism evidence="2 3">
    <name type="scientific">Enterococcus phage IME-EFm5</name>
    <dbReference type="NCBI Taxonomy" id="1718158"/>
    <lineage>
        <taxon>Viruses</taxon>
        <taxon>Duplodnaviria</taxon>
        <taxon>Heunggongvirae</taxon>
        <taxon>Uroviricota</taxon>
        <taxon>Caudoviricetes</taxon>
        <taxon>Efemquintavirus</taxon>
        <taxon>Efemquintavirus Efm5</taxon>
    </lineage>
</organism>
<dbReference type="KEGG" id="vg:26628047"/>
<dbReference type="SUPFAM" id="SSF88697">
    <property type="entry name" value="PUA domain-like"/>
    <property type="match status" value="1"/>
</dbReference>
<dbReference type="EMBL" id="KT588072">
    <property type="protein sequence ID" value="ALF01977.1"/>
    <property type="molecule type" value="Genomic_DNA"/>
</dbReference>